<gene>
    <name evidence="4" type="ORF">DILT_LOCUS6602</name>
</gene>
<sequence>MGLSELLSTVPEIKINESLWAQITSKDLITGPFDYQKSCTYQKFIEALHLPKIDANSSELIEPADDDELAKALDHHSIVTSQLPDTQDDHFQTADEIIEELDRMMVDDTLEPDLDLDFVGSHAYDEEASAYVWKPVEVLTQLSIPQLNHLVDEIDYVIRYYSACLVHELATREELDYEQELKDIFFTLLLEVHTRIEGFDSHS</sequence>
<keyword evidence="2" id="KW-0597">Phosphoprotein</keyword>
<keyword evidence="3" id="KW-0175">Coiled coil</keyword>
<evidence type="ECO:0000313" key="4">
    <source>
        <dbReference type="EMBL" id="VDN10771.1"/>
    </source>
</evidence>
<name>A0A3P7LX31_DIBLA</name>
<dbReference type="PANTHER" id="PTHR12394">
    <property type="entry name" value="ZYGIN"/>
    <property type="match status" value="1"/>
</dbReference>
<feature type="non-terminal residue" evidence="4">
    <location>
        <position position="203"/>
    </location>
</feature>
<dbReference type="OrthoDB" id="7959977at2759"/>
<dbReference type="GO" id="GO:0005737">
    <property type="term" value="C:cytoplasm"/>
    <property type="evidence" value="ECO:0007669"/>
    <property type="project" value="TreeGrafter"/>
</dbReference>
<evidence type="ECO:0000256" key="1">
    <source>
        <dbReference type="ARBA" id="ARBA00006788"/>
    </source>
</evidence>
<evidence type="ECO:0000256" key="3">
    <source>
        <dbReference type="ARBA" id="ARBA00023054"/>
    </source>
</evidence>
<dbReference type="EMBL" id="UYRU01049924">
    <property type="protein sequence ID" value="VDN10771.1"/>
    <property type="molecule type" value="Genomic_DNA"/>
</dbReference>
<dbReference type="GO" id="GO:0030424">
    <property type="term" value="C:axon"/>
    <property type="evidence" value="ECO:0007669"/>
    <property type="project" value="TreeGrafter"/>
</dbReference>
<reference evidence="4 5" key="1">
    <citation type="submission" date="2018-11" db="EMBL/GenBank/DDBJ databases">
        <authorList>
            <consortium name="Pathogen Informatics"/>
        </authorList>
    </citation>
    <scope>NUCLEOTIDE SEQUENCE [LARGE SCALE GENOMIC DNA]</scope>
</reference>
<keyword evidence="5" id="KW-1185">Reference proteome</keyword>
<dbReference type="Pfam" id="PF07763">
    <property type="entry name" value="FEZ"/>
    <property type="match status" value="1"/>
</dbReference>
<proteinExistence type="inferred from homology"/>
<dbReference type="InterPro" id="IPR011680">
    <property type="entry name" value="FEZ"/>
</dbReference>
<comment type="similarity">
    <text evidence="1">Belongs to the zygin family.</text>
</comment>
<dbReference type="PANTHER" id="PTHR12394:SF12">
    <property type="entry name" value="LD08195P"/>
    <property type="match status" value="1"/>
</dbReference>
<accession>A0A3P7LX31</accession>
<evidence type="ECO:0000256" key="2">
    <source>
        <dbReference type="ARBA" id="ARBA00022553"/>
    </source>
</evidence>
<evidence type="ECO:0000313" key="5">
    <source>
        <dbReference type="Proteomes" id="UP000281553"/>
    </source>
</evidence>
<dbReference type="AlphaFoldDB" id="A0A3P7LX31"/>
<dbReference type="Proteomes" id="UP000281553">
    <property type="component" value="Unassembled WGS sequence"/>
</dbReference>
<protein>
    <submittedName>
        <fullName evidence="4">Uncharacterized protein</fullName>
    </submittedName>
</protein>
<organism evidence="4 5">
    <name type="scientific">Dibothriocephalus latus</name>
    <name type="common">Fish tapeworm</name>
    <name type="synonym">Diphyllobothrium latum</name>
    <dbReference type="NCBI Taxonomy" id="60516"/>
    <lineage>
        <taxon>Eukaryota</taxon>
        <taxon>Metazoa</taxon>
        <taxon>Spiralia</taxon>
        <taxon>Lophotrochozoa</taxon>
        <taxon>Platyhelminthes</taxon>
        <taxon>Cestoda</taxon>
        <taxon>Eucestoda</taxon>
        <taxon>Diphyllobothriidea</taxon>
        <taxon>Diphyllobothriidae</taxon>
        <taxon>Dibothriocephalus</taxon>
    </lineage>
</organism>